<dbReference type="PANTHER" id="PTHR43787:SF3">
    <property type="entry name" value="ARYLSULFATASE REGULATORY PROTEIN"/>
    <property type="match status" value="1"/>
</dbReference>
<evidence type="ECO:0000256" key="3">
    <source>
        <dbReference type="ARBA" id="ARBA00022691"/>
    </source>
</evidence>
<evidence type="ECO:0000313" key="9">
    <source>
        <dbReference type="Proteomes" id="UP000624701"/>
    </source>
</evidence>
<evidence type="ECO:0000259" key="7">
    <source>
        <dbReference type="PROSITE" id="PS51918"/>
    </source>
</evidence>
<dbReference type="Gene3D" id="3.20.20.70">
    <property type="entry name" value="Aldolase class I"/>
    <property type="match status" value="1"/>
</dbReference>
<dbReference type="Pfam" id="PF04055">
    <property type="entry name" value="Radical_SAM"/>
    <property type="match status" value="1"/>
</dbReference>
<protein>
    <recommendedName>
        <fullName evidence="7">Radical SAM core domain-containing protein</fullName>
    </recommendedName>
</protein>
<keyword evidence="3" id="KW-0949">S-adenosyl-L-methionine</keyword>
<proteinExistence type="predicted"/>
<comment type="caution">
    <text evidence="8">The sequence shown here is derived from an EMBL/GenBank/DDBJ whole genome shotgun (WGS) entry which is preliminary data.</text>
</comment>
<dbReference type="RefSeq" id="WP_188375356.1">
    <property type="nucleotide sequence ID" value="NZ_BMDQ01000006.1"/>
</dbReference>
<dbReference type="Proteomes" id="UP000624701">
    <property type="component" value="Unassembled WGS sequence"/>
</dbReference>
<evidence type="ECO:0000256" key="2">
    <source>
        <dbReference type="ARBA" id="ARBA00022485"/>
    </source>
</evidence>
<organism evidence="8 9">
    <name type="scientific">Winogradskyella haliclonae</name>
    <dbReference type="NCBI Taxonomy" id="2048558"/>
    <lineage>
        <taxon>Bacteria</taxon>
        <taxon>Pseudomonadati</taxon>
        <taxon>Bacteroidota</taxon>
        <taxon>Flavobacteriia</taxon>
        <taxon>Flavobacteriales</taxon>
        <taxon>Flavobacteriaceae</taxon>
        <taxon>Winogradskyella</taxon>
    </lineage>
</organism>
<evidence type="ECO:0000313" key="8">
    <source>
        <dbReference type="EMBL" id="GGI58450.1"/>
    </source>
</evidence>
<dbReference type="InterPro" id="IPR058240">
    <property type="entry name" value="rSAM_sf"/>
</dbReference>
<name>A0ABQ2C140_9FLAO</name>
<dbReference type="InterPro" id="IPR013785">
    <property type="entry name" value="Aldolase_TIM"/>
</dbReference>
<dbReference type="PROSITE" id="PS51918">
    <property type="entry name" value="RADICAL_SAM"/>
    <property type="match status" value="1"/>
</dbReference>
<keyword evidence="6" id="KW-0411">Iron-sulfur</keyword>
<evidence type="ECO:0000256" key="6">
    <source>
        <dbReference type="ARBA" id="ARBA00023014"/>
    </source>
</evidence>
<dbReference type="SFLD" id="SFLDG01067">
    <property type="entry name" value="SPASM/twitch_domain_containing"/>
    <property type="match status" value="1"/>
</dbReference>
<dbReference type="PANTHER" id="PTHR43787">
    <property type="entry name" value="FEMO COFACTOR BIOSYNTHESIS PROTEIN NIFB-RELATED"/>
    <property type="match status" value="1"/>
</dbReference>
<evidence type="ECO:0000256" key="1">
    <source>
        <dbReference type="ARBA" id="ARBA00001966"/>
    </source>
</evidence>
<reference evidence="9" key="1">
    <citation type="journal article" date="2019" name="Int. J. Syst. Evol. Microbiol.">
        <title>The Global Catalogue of Microorganisms (GCM) 10K type strain sequencing project: providing services to taxonomists for standard genome sequencing and annotation.</title>
        <authorList>
            <consortium name="The Broad Institute Genomics Platform"/>
            <consortium name="The Broad Institute Genome Sequencing Center for Infectious Disease"/>
            <person name="Wu L."/>
            <person name="Ma J."/>
        </authorList>
    </citation>
    <scope>NUCLEOTIDE SEQUENCE [LARGE SCALE GENOMIC DNA]</scope>
    <source>
        <strain evidence="9">CCM 8681</strain>
    </source>
</reference>
<feature type="domain" description="Radical SAM core" evidence="7">
    <location>
        <begin position="11"/>
        <end position="241"/>
    </location>
</feature>
<keyword evidence="5" id="KW-0408">Iron</keyword>
<accession>A0ABQ2C140</accession>
<dbReference type="SFLD" id="SFLDS00029">
    <property type="entry name" value="Radical_SAM"/>
    <property type="match status" value="1"/>
</dbReference>
<sequence length="331" mass="38412">MTDRDILTAQAFNPRFLNLILFPTEKCNFRCTYCYEDFKLGKMKPWVINAIKELISNRINDLTRLEISWFGGEPLIAKNIVLDISRFIVENAKKYNPDLDYRSNMTTNAYYLNRELFESLVVNGIVDFQISLDGPKRIHDLSRVMINGKGTFDSIWKNLLDIRNSSKKANIILRIHFDMSNFNYLEELIDQLDVEFGEDDRFNFYFKTIDKLGGENDDKLQTIPFNKKDTYKDILRHNTKAKERLFELSEKLPYVCYASKPNSIGIRSDGSLIKCTVGLNHESNQIGKINPDGTLSIHNENMRKWIIGFDDFDLSTLACPYFKMSGVGELK</sequence>
<dbReference type="InterPro" id="IPR007197">
    <property type="entry name" value="rSAM"/>
</dbReference>
<dbReference type="SUPFAM" id="SSF102114">
    <property type="entry name" value="Radical SAM enzymes"/>
    <property type="match status" value="1"/>
</dbReference>
<dbReference type="CDD" id="cd01335">
    <property type="entry name" value="Radical_SAM"/>
    <property type="match status" value="1"/>
</dbReference>
<keyword evidence="9" id="KW-1185">Reference proteome</keyword>
<evidence type="ECO:0000256" key="5">
    <source>
        <dbReference type="ARBA" id="ARBA00023004"/>
    </source>
</evidence>
<keyword evidence="4" id="KW-0479">Metal-binding</keyword>
<comment type="cofactor">
    <cofactor evidence="1">
        <name>[4Fe-4S] cluster</name>
        <dbReference type="ChEBI" id="CHEBI:49883"/>
    </cofactor>
</comment>
<keyword evidence="2" id="KW-0004">4Fe-4S</keyword>
<evidence type="ECO:0000256" key="4">
    <source>
        <dbReference type="ARBA" id="ARBA00022723"/>
    </source>
</evidence>
<gene>
    <name evidence="8" type="ORF">GCM10011444_27590</name>
</gene>
<dbReference type="EMBL" id="BMDQ01000006">
    <property type="protein sequence ID" value="GGI58450.1"/>
    <property type="molecule type" value="Genomic_DNA"/>
</dbReference>